<evidence type="ECO:0000313" key="2">
    <source>
        <dbReference type="Proteomes" id="UP001161247"/>
    </source>
</evidence>
<dbReference type="EMBL" id="OX459118">
    <property type="protein sequence ID" value="CAI9088974.1"/>
    <property type="molecule type" value="Genomic_DNA"/>
</dbReference>
<protein>
    <submittedName>
        <fullName evidence="1">OLC1v1023447C1</fullName>
    </submittedName>
</protein>
<proteinExistence type="predicted"/>
<organism evidence="1 2">
    <name type="scientific">Oldenlandia corymbosa var. corymbosa</name>
    <dbReference type="NCBI Taxonomy" id="529605"/>
    <lineage>
        <taxon>Eukaryota</taxon>
        <taxon>Viridiplantae</taxon>
        <taxon>Streptophyta</taxon>
        <taxon>Embryophyta</taxon>
        <taxon>Tracheophyta</taxon>
        <taxon>Spermatophyta</taxon>
        <taxon>Magnoliopsida</taxon>
        <taxon>eudicotyledons</taxon>
        <taxon>Gunneridae</taxon>
        <taxon>Pentapetalae</taxon>
        <taxon>asterids</taxon>
        <taxon>lamiids</taxon>
        <taxon>Gentianales</taxon>
        <taxon>Rubiaceae</taxon>
        <taxon>Rubioideae</taxon>
        <taxon>Spermacoceae</taxon>
        <taxon>Hedyotis-Oldenlandia complex</taxon>
        <taxon>Oldenlandia</taxon>
    </lineage>
</organism>
<gene>
    <name evidence="1" type="ORF">OLC1_LOCUS1422</name>
</gene>
<dbReference type="PANTHER" id="PTHR35101">
    <property type="entry name" value="OS02G0162600 PROTEIN"/>
    <property type="match status" value="1"/>
</dbReference>
<keyword evidence="2" id="KW-1185">Reference proteome</keyword>
<reference evidence="1" key="1">
    <citation type="submission" date="2023-03" db="EMBL/GenBank/DDBJ databases">
        <authorList>
            <person name="Julca I."/>
        </authorList>
    </citation>
    <scope>NUCLEOTIDE SEQUENCE</scope>
</reference>
<name>A0AAV1C2T0_OLDCO</name>
<dbReference type="AlphaFoldDB" id="A0AAV1C2T0"/>
<accession>A0AAV1C2T0</accession>
<dbReference type="PANTHER" id="PTHR35101:SF14">
    <property type="entry name" value="SULFOTRANSFERASE"/>
    <property type="match status" value="1"/>
</dbReference>
<dbReference type="Proteomes" id="UP001161247">
    <property type="component" value="Chromosome 1"/>
</dbReference>
<evidence type="ECO:0000313" key="1">
    <source>
        <dbReference type="EMBL" id="CAI9088974.1"/>
    </source>
</evidence>
<sequence>MVKVQMLRFVTEVAPSKMASHVIKRPFVKMLETIKEEEASHGTSTAAAGGLSSAAGVTIYVDRSKGRAT</sequence>